<dbReference type="EMBL" id="JAWWNJ010000013">
    <property type="protein sequence ID" value="KAK7042742.1"/>
    <property type="molecule type" value="Genomic_DNA"/>
</dbReference>
<sequence length="438" mass="47272">MAVPRSPLGLLYLVPDSLPSTPAVSLDTPSPSSSSPPAASNSAPPPSTDAGDAASIIEYDTHAPGTLTDILATQHILLYFLPFELVLSILDLARYYVRITTEHSEALYSSTSLCCLVSAPILDCALALGNPGNQTPSVHRGQGDVELGEGAAQHPRIHCPLPLHEYNVSSSLLYLVPLLPLPPPSVPRTLSNPRPTKGRTQHHHLWEWHTDTLCRSRDLCVLGYLALPVPIPPPSILSMTPSSCLAFYKDTAASNPPSSIYNLAPTLSLRPPPASSSRTAVVALRRRNAATFTHSLPLPAGLFATVACLPTSKREFRPAAVNSAHSVSFSALQTYKPALPPSYVLSLYPQWLRHALPGLALWIPPALSNFTTPLPARLMTIFLINAFRSTTPSTSMFLSILRILLPCKLQLKFAPPWSSLLLSPACSLRFRHSPPSFL</sequence>
<protein>
    <submittedName>
        <fullName evidence="2">Uncharacterized protein</fullName>
    </submittedName>
</protein>
<feature type="region of interest" description="Disordered" evidence="1">
    <location>
        <begin position="22"/>
        <end position="52"/>
    </location>
</feature>
<comment type="caution">
    <text evidence="2">The sequence shown here is derived from an EMBL/GenBank/DDBJ whole genome shotgun (WGS) entry which is preliminary data.</text>
</comment>
<feature type="compositionally biased region" description="Low complexity" evidence="1">
    <location>
        <begin position="29"/>
        <end position="42"/>
    </location>
</feature>
<keyword evidence="3" id="KW-1185">Reference proteome</keyword>
<gene>
    <name evidence="2" type="ORF">R3P38DRAFT_3179275</name>
</gene>
<dbReference type="AlphaFoldDB" id="A0AAW0CUG9"/>
<organism evidence="2 3">
    <name type="scientific">Favolaschia claudopus</name>
    <dbReference type="NCBI Taxonomy" id="2862362"/>
    <lineage>
        <taxon>Eukaryota</taxon>
        <taxon>Fungi</taxon>
        <taxon>Dikarya</taxon>
        <taxon>Basidiomycota</taxon>
        <taxon>Agaricomycotina</taxon>
        <taxon>Agaricomycetes</taxon>
        <taxon>Agaricomycetidae</taxon>
        <taxon>Agaricales</taxon>
        <taxon>Marasmiineae</taxon>
        <taxon>Mycenaceae</taxon>
        <taxon>Favolaschia</taxon>
    </lineage>
</organism>
<proteinExistence type="predicted"/>
<name>A0AAW0CUG9_9AGAR</name>
<accession>A0AAW0CUG9</accession>
<reference evidence="2 3" key="1">
    <citation type="journal article" date="2024" name="J Genomics">
        <title>Draft genome sequencing and assembly of Favolaschia claudopus CIRM-BRFM 2984 isolated from oak limbs.</title>
        <authorList>
            <person name="Navarro D."/>
            <person name="Drula E."/>
            <person name="Chaduli D."/>
            <person name="Cazenave R."/>
            <person name="Ahrendt S."/>
            <person name="Wang J."/>
            <person name="Lipzen A."/>
            <person name="Daum C."/>
            <person name="Barry K."/>
            <person name="Grigoriev I.V."/>
            <person name="Favel A."/>
            <person name="Rosso M.N."/>
            <person name="Martin F."/>
        </authorList>
    </citation>
    <scope>NUCLEOTIDE SEQUENCE [LARGE SCALE GENOMIC DNA]</scope>
    <source>
        <strain evidence="2 3">CIRM-BRFM 2984</strain>
    </source>
</reference>
<dbReference type="Proteomes" id="UP001362999">
    <property type="component" value="Unassembled WGS sequence"/>
</dbReference>
<evidence type="ECO:0000313" key="2">
    <source>
        <dbReference type="EMBL" id="KAK7042742.1"/>
    </source>
</evidence>
<evidence type="ECO:0000313" key="3">
    <source>
        <dbReference type="Proteomes" id="UP001362999"/>
    </source>
</evidence>
<evidence type="ECO:0000256" key="1">
    <source>
        <dbReference type="SAM" id="MobiDB-lite"/>
    </source>
</evidence>